<evidence type="ECO:0000256" key="5">
    <source>
        <dbReference type="ARBA" id="ARBA00022670"/>
    </source>
</evidence>
<dbReference type="InterPro" id="IPR001460">
    <property type="entry name" value="PCN-bd_Tpept"/>
</dbReference>
<evidence type="ECO:0000256" key="7">
    <source>
        <dbReference type="ARBA" id="ARBA00022679"/>
    </source>
</evidence>
<evidence type="ECO:0000256" key="4">
    <source>
        <dbReference type="ARBA" id="ARBA00022645"/>
    </source>
</evidence>
<gene>
    <name evidence="16" type="primary">pbpC</name>
    <name evidence="16" type="ORF">V3328_14125</name>
</gene>
<dbReference type="AlphaFoldDB" id="A0AAW9RUI0"/>
<feature type="transmembrane region" description="Helical" evidence="12">
    <location>
        <begin position="12"/>
        <end position="34"/>
    </location>
</feature>
<evidence type="ECO:0000256" key="9">
    <source>
        <dbReference type="ARBA" id="ARBA00023268"/>
    </source>
</evidence>
<evidence type="ECO:0000259" key="14">
    <source>
        <dbReference type="Pfam" id="PF00912"/>
    </source>
</evidence>
<dbReference type="GO" id="GO:0008955">
    <property type="term" value="F:peptidoglycan glycosyltransferase activity"/>
    <property type="evidence" value="ECO:0007669"/>
    <property type="project" value="UniProtKB-EC"/>
</dbReference>
<comment type="similarity">
    <text evidence="3">In the N-terminal section; belongs to the glycosyltransferase 51 family.</text>
</comment>
<evidence type="ECO:0000256" key="10">
    <source>
        <dbReference type="ARBA" id="ARBA00044770"/>
    </source>
</evidence>
<feature type="domain" description="Penicillin-binding protein transpeptidase" evidence="13">
    <location>
        <begin position="314"/>
        <end position="436"/>
    </location>
</feature>
<evidence type="ECO:0000256" key="2">
    <source>
        <dbReference type="ARBA" id="ARBA00007090"/>
    </source>
</evidence>
<dbReference type="SUPFAM" id="SSF56601">
    <property type="entry name" value="beta-lactamase/transpeptidase-like"/>
    <property type="match status" value="1"/>
</dbReference>
<evidence type="ECO:0000256" key="11">
    <source>
        <dbReference type="ARBA" id="ARBA00049902"/>
    </source>
</evidence>
<keyword evidence="9" id="KW-0511">Multifunctional enzyme</keyword>
<keyword evidence="5" id="KW-0645">Protease</keyword>
<dbReference type="InterPro" id="IPR023346">
    <property type="entry name" value="Lysozyme-like_dom_sf"/>
</dbReference>
<dbReference type="InterPro" id="IPR050396">
    <property type="entry name" value="Glycosyltr_51/Transpeptidase"/>
</dbReference>
<evidence type="ECO:0000313" key="16">
    <source>
        <dbReference type="EMBL" id="MEJ8572623.1"/>
    </source>
</evidence>
<keyword evidence="4" id="KW-0121">Carboxypeptidase</keyword>
<dbReference type="InterPro" id="IPR001264">
    <property type="entry name" value="Glyco_trans_51"/>
</dbReference>
<dbReference type="GO" id="GO:0004180">
    <property type="term" value="F:carboxypeptidase activity"/>
    <property type="evidence" value="ECO:0007669"/>
    <property type="project" value="UniProtKB-KW"/>
</dbReference>
<evidence type="ECO:0000259" key="15">
    <source>
        <dbReference type="Pfam" id="PF06832"/>
    </source>
</evidence>
<dbReference type="PANTHER" id="PTHR32282">
    <property type="entry name" value="BINDING PROTEIN TRANSPEPTIDASE, PUTATIVE-RELATED"/>
    <property type="match status" value="1"/>
</dbReference>
<comment type="catalytic activity">
    <reaction evidence="11">
        <text>[GlcNAc-(1-&gt;4)-Mur2Ac(oyl-L-Ala-gamma-D-Glu-L-Lys-D-Ala-D-Ala)](n)-di-trans,octa-cis-undecaprenyl diphosphate + beta-D-GlcNAc-(1-&gt;4)-Mur2Ac(oyl-L-Ala-gamma-D-Glu-L-Lys-D-Ala-D-Ala)-di-trans,octa-cis-undecaprenyl diphosphate = [GlcNAc-(1-&gt;4)-Mur2Ac(oyl-L-Ala-gamma-D-Glu-L-Lys-D-Ala-D-Ala)](n+1)-di-trans,octa-cis-undecaprenyl diphosphate + di-trans,octa-cis-undecaprenyl diphosphate + H(+)</text>
        <dbReference type="Rhea" id="RHEA:23708"/>
        <dbReference type="Rhea" id="RHEA-COMP:9602"/>
        <dbReference type="Rhea" id="RHEA-COMP:9603"/>
        <dbReference type="ChEBI" id="CHEBI:15378"/>
        <dbReference type="ChEBI" id="CHEBI:58405"/>
        <dbReference type="ChEBI" id="CHEBI:60033"/>
        <dbReference type="ChEBI" id="CHEBI:78435"/>
        <dbReference type="EC" id="2.4.99.28"/>
    </reaction>
</comment>
<dbReference type="Pfam" id="PF06832">
    <property type="entry name" value="BiPBP_C"/>
    <property type="match status" value="1"/>
</dbReference>
<sequence>MTSPSRTRSPVSAIAGVLTAWVVVAAIAVTGGFLTAREGSAVVERARAIETSRELRDRDGVLLRPFAIADGRWRLQADLASIDPRFVEMLLAYEDRRFADHPGVDPLALLRAAWQVAAHGRIVSGGSTLTMQLARLLAPRPDRTIADKLVQIRDAIRLDLAFSKPEILERYLTLAPYGGNLEGIRAAALAYFGHEPRKLSLAEAALLVALPQSPEARRPDRDAGAAQAARDRVLDRLVAAGAIEADELGPALAARIPTVRADMPNHAPHLARLLSISMPEANGWQVSLEAGLQTALEGLASEAARPLGDRMSVAILVADHSSGEVLAEVGSSDFFDDMRAGQVDMVRAIRSPGSTLKPLIYGLAFEAGLAHPETLIEDRPASFGGYRPRNFDFGYQGTVSVREALQMSLNVPAIRLLDAVGPARLMARLRRAGVEPVLPKGEAASLPVGLGGAGMTLDDVVTLFAGLASGGAPVRLHRDLAPAARPKGEFLDARAAWLVSDVIDGTPPPAGRAHGGFAYKTGTSYGYRDAWSVGYDGRHVIGVWVGRPDGAPVSGLSGRLTAAPILFDAFERLAASAVGGRRVPLPPPPKGTLLAGAADLPPALKRFAPGEVMAGHGGGAGADPAPAIVYPPDGARVAVDTDGSGRPRPLVVKLDGGRPPFQWFANGAPIDTSQRRRDARWQPDGAGFSTVSVVDADGRAASVTVFLE</sequence>
<dbReference type="Proteomes" id="UP001378188">
    <property type="component" value="Unassembled WGS sequence"/>
</dbReference>
<keyword evidence="17" id="KW-1185">Reference proteome</keyword>
<evidence type="ECO:0000259" key="13">
    <source>
        <dbReference type="Pfam" id="PF00905"/>
    </source>
</evidence>
<organism evidence="16 17">
    <name type="scientific">Microbaculum marinum</name>
    <dbReference type="NCBI Taxonomy" id="1764581"/>
    <lineage>
        <taxon>Bacteria</taxon>
        <taxon>Pseudomonadati</taxon>
        <taxon>Pseudomonadota</taxon>
        <taxon>Alphaproteobacteria</taxon>
        <taxon>Hyphomicrobiales</taxon>
        <taxon>Tepidamorphaceae</taxon>
        <taxon>Microbaculum</taxon>
    </lineage>
</organism>
<dbReference type="InterPro" id="IPR036950">
    <property type="entry name" value="PBP_transglycosylase"/>
</dbReference>
<evidence type="ECO:0000256" key="12">
    <source>
        <dbReference type="SAM" id="Phobius"/>
    </source>
</evidence>
<dbReference type="NCBIfam" id="TIGR02073">
    <property type="entry name" value="PBP_1c"/>
    <property type="match status" value="1"/>
</dbReference>
<dbReference type="Gene3D" id="3.40.710.10">
    <property type="entry name" value="DD-peptidase/beta-lactamase superfamily"/>
    <property type="match status" value="1"/>
</dbReference>
<name>A0AAW9RUI0_9HYPH</name>
<comment type="pathway">
    <text evidence="1">Cell wall biogenesis; peptidoglycan biosynthesis.</text>
</comment>
<evidence type="ECO:0000256" key="6">
    <source>
        <dbReference type="ARBA" id="ARBA00022676"/>
    </source>
</evidence>
<protein>
    <recommendedName>
        <fullName evidence="10">peptidoglycan glycosyltransferase</fullName>
        <ecNumber evidence="10">2.4.99.28</ecNumber>
    </recommendedName>
</protein>
<dbReference type="InterPro" id="IPR009647">
    <property type="entry name" value="PBP_C"/>
</dbReference>
<dbReference type="SUPFAM" id="SSF53955">
    <property type="entry name" value="Lysozyme-like"/>
    <property type="match status" value="1"/>
</dbReference>
<dbReference type="InterPro" id="IPR011815">
    <property type="entry name" value="PBP_1c"/>
</dbReference>
<keyword evidence="6" id="KW-0328">Glycosyltransferase</keyword>
<dbReference type="RefSeq" id="WP_340330318.1">
    <property type="nucleotide sequence ID" value="NZ_JAZHOF010000005.1"/>
</dbReference>
<dbReference type="Pfam" id="PF00912">
    <property type="entry name" value="Transgly"/>
    <property type="match status" value="1"/>
</dbReference>
<evidence type="ECO:0000313" key="17">
    <source>
        <dbReference type="Proteomes" id="UP001378188"/>
    </source>
</evidence>
<keyword evidence="12" id="KW-1133">Transmembrane helix</keyword>
<dbReference type="GO" id="GO:0008658">
    <property type="term" value="F:penicillin binding"/>
    <property type="evidence" value="ECO:0007669"/>
    <property type="project" value="InterPro"/>
</dbReference>
<feature type="domain" description="Glycosyl transferase family 51" evidence="14">
    <location>
        <begin position="70"/>
        <end position="237"/>
    </location>
</feature>
<keyword evidence="12" id="KW-0472">Membrane</keyword>
<dbReference type="EC" id="2.4.99.28" evidence="10"/>
<dbReference type="GO" id="GO:0030288">
    <property type="term" value="C:outer membrane-bounded periplasmic space"/>
    <property type="evidence" value="ECO:0007669"/>
    <property type="project" value="TreeGrafter"/>
</dbReference>
<dbReference type="GO" id="GO:0006508">
    <property type="term" value="P:proteolysis"/>
    <property type="evidence" value="ECO:0007669"/>
    <property type="project" value="UniProtKB-KW"/>
</dbReference>
<dbReference type="GO" id="GO:0009252">
    <property type="term" value="P:peptidoglycan biosynthetic process"/>
    <property type="evidence" value="ECO:0007669"/>
    <property type="project" value="InterPro"/>
</dbReference>
<evidence type="ECO:0000256" key="1">
    <source>
        <dbReference type="ARBA" id="ARBA00004752"/>
    </source>
</evidence>
<dbReference type="Gene3D" id="1.10.3810.10">
    <property type="entry name" value="Biosynthetic peptidoglycan transglycosylase-like"/>
    <property type="match status" value="1"/>
</dbReference>
<accession>A0AAW9RUI0</accession>
<proteinExistence type="inferred from homology"/>
<evidence type="ECO:0000256" key="3">
    <source>
        <dbReference type="ARBA" id="ARBA00007739"/>
    </source>
</evidence>
<evidence type="ECO:0000256" key="8">
    <source>
        <dbReference type="ARBA" id="ARBA00022801"/>
    </source>
</evidence>
<reference evidence="16 17" key="1">
    <citation type="submission" date="2024-02" db="EMBL/GenBank/DDBJ databases">
        <title>Genome analysis and characterization of Microbaculum marinisediminis sp. nov., isolated from marine sediment.</title>
        <authorList>
            <person name="Du Z.-J."/>
            <person name="Ye Y.-Q."/>
            <person name="Zhang Z.-R."/>
            <person name="Yuan S.-M."/>
            <person name="Zhang X.-Y."/>
        </authorList>
    </citation>
    <scope>NUCLEOTIDE SEQUENCE [LARGE SCALE GENOMIC DNA]</scope>
    <source>
        <strain evidence="16 17">SDUM1044001</strain>
    </source>
</reference>
<dbReference type="EMBL" id="JAZHOF010000005">
    <property type="protein sequence ID" value="MEJ8572623.1"/>
    <property type="molecule type" value="Genomic_DNA"/>
</dbReference>
<dbReference type="PANTHER" id="PTHR32282:SF15">
    <property type="entry name" value="PENICILLIN-BINDING PROTEIN 1C"/>
    <property type="match status" value="1"/>
</dbReference>
<feature type="domain" description="Penicillin-binding C-terminal" evidence="15">
    <location>
        <begin position="621"/>
        <end position="705"/>
    </location>
</feature>
<comment type="similarity">
    <text evidence="2">In the C-terminal section; belongs to the transpeptidase family.</text>
</comment>
<keyword evidence="8" id="KW-0378">Hydrolase</keyword>
<comment type="caution">
    <text evidence="16">The sequence shown here is derived from an EMBL/GenBank/DDBJ whole genome shotgun (WGS) entry which is preliminary data.</text>
</comment>
<keyword evidence="12" id="KW-0812">Transmembrane</keyword>
<dbReference type="InterPro" id="IPR012338">
    <property type="entry name" value="Beta-lactam/transpept-like"/>
</dbReference>
<keyword evidence="7" id="KW-0808">Transferase</keyword>
<dbReference type="Pfam" id="PF00905">
    <property type="entry name" value="Transpeptidase"/>
    <property type="match status" value="1"/>
</dbReference>